<feature type="transmembrane region" description="Helical" evidence="1">
    <location>
        <begin position="55"/>
        <end position="81"/>
    </location>
</feature>
<feature type="transmembrane region" description="Helical" evidence="1">
    <location>
        <begin position="590"/>
        <end position="610"/>
    </location>
</feature>
<accession>A0A0F9R8T6</accession>
<feature type="transmembrane region" description="Helical" evidence="1">
    <location>
        <begin position="306"/>
        <end position="323"/>
    </location>
</feature>
<feature type="transmembrane region" description="Helical" evidence="1">
    <location>
        <begin position="280"/>
        <end position="300"/>
    </location>
</feature>
<dbReference type="AlphaFoldDB" id="A0A0F9R8T6"/>
<comment type="caution">
    <text evidence="2">The sequence shown here is derived from an EMBL/GenBank/DDBJ whole genome shotgun (WGS) entry which is preliminary data.</text>
</comment>
<protein>
    <recommendedName>
        <fullName evidence="3">Glycosyltransferase RgtA/B/C/D-like domain-containing protein</fullName>
    </recommendedName>
</protein>
<reference evidence="2" key="1">
    <citation type="journal article" date="2015" name="Nature">
        <title>Complex archaea that bridge the gap between prokaryotes and eukaryotes.</title>
        <authorList>
            <person name="Spang A."/>
            <person name="Saw J.H."/>
            <person name="Jorgensen S.L."/>
            <person name="Zaremba-Niedzwiedzka K."/>
            <person name="Martijn J."/>
            <person name="Lind A.E."/>
            <person name="van Eijk R."/>
            <person name="Schleper C."/>
            <person name="Guy L."/>
            <person name="Ettema T.J."/>
        </authorList>
    </citation>
    <scope>NUCLEOTIDE SEQUENCE</scope>
</reference>
<feature type="transmembrane region" description="Helical" evidence="1">
    <location>
        <begin position="121"/>
        <end position="140"/>
    </location>
</feature>
<feature type="transmembrane region" description="Helical" evidence="1">
    <location>
        <begin position="360"/>
        <end position="379"/>
    </location>
</feature>
<dbReference type="EMBL" id="LAZR01001071">
    <property type="protein sequence ID" value="KKN51249.1"/>
    <property type="molecule type" value="Genomic_DNA"/>
</dbReference>
<feature type="transmembrane region" description="Helical" evidence="1">
    <location>
        <begin position="502"/>
        <end position="523"/>
    </location>
</feature>
<organism evidence="2">
    <name type="scientific">marine sediment metagenome</name>
    <dbReference type="NCBI Taxonomy" id="412755"/>
    <lineage>
        <taxon>unclassified sequences</taxon>
        <taxon>metagenomes</taxon>
        <taxon>ecological metagenomes</taxon>
    </lineage>
</organism>
<evidence type="ECO:0000313" key="2">
    <source>
        <dbReference type="EMBL" id="KKN51249.1"/>
    </source>
</evidence>
<evidence type="ECO:0000256" key="1">
    <source>
        <dbReference type="SAM" id="Phobius"/>
    </source>
</evidence>
<sequence>MNSLILRLKKIALYIHLRIHLFIFLLSLISLSFVFLKITKINIILGFSEILLIELIFGLLVIFSTIFIILFLPTYPIFFLIYKKSNFNFLEKLSITIVINSVFIIFTGYIGYWINIPLTEFYFLYSVVLSYFPLMFYIFFKEIQKGTYNLFVNKNFNEYNQQLNTFSFFKYLKKRIPFNGILLITFIFLICILNIVKSSYFIGTDPWLHVLNSRIITDINILPLEGYHGTLGLNIFGAVIHFFSGIDHILIPKLFVFYTFFVSALIFYNISKRIFKNQNLAFCGVFLLEFSSLGFSAMMIQYWPSGSALIKCLMIFFLLYVRFQKLIELERPTKRIIFSDMAFIYITITLIFISAVLTHVITSLFFLISFLMVYFIYFVKDYRRGIDFIFLIGLFGIFLILNFFGIGSEHYWFFIPLNFPLYILLLAGSAGIIAGIFILLKLKKSIIFSKGTYKSIINGKEKKYYKKIEDKVIIPLIFSFLILVMIIFLIVNLIWLNLAIINIFYVSEILLISAFAIWGLFLFQKKPKGKPLYLWGLGLALLLLVGFIFNILVLSNMIWQRILYLIPPIIVIGFISYLYKLIKLKSISMIKIKVVVLFIMIFSLFTTYFYESNSYKVFTLKKRDINPIQWYSNNTDNKNGIISERGWSHAFKYYEYPFENQTEALIYEENFYFLKFPIDVFPPSNHINESGVNILKEIKIKYNTDVYLIFEGEYIINKEFELFDRLTREESDQYYQRDYINKIYSTRIMNGKETPLFWII</sequence>
<proteinExistence type="predicted"/>
<keyword evidence="1" id="KW-0812">Transmembrane</keyword>
<feature type="transmembrane region" description="Helical" evidence="1">
    <location>
        <begin position="12"/>
        <end position="35"/>
    </location>
</feature>
<feature type="transmembrane region" description="Helical" evidence="1">
    <location>
        <begin position="472"/>
        <end position="496"/>
    </location>
</feature>
<feature type="transmembrane region" description="Helical" evidence="1">
    <location>
        <begin position="558"/>
        <end position="578"/>
    </location>
</feature>
<gene>
    <name evidence="2" type="ORF">LCGC14_0624490</name>
</gene>
<name>A0A0F9R8T6_9ZZZZ</name>
<keyword evidence="1" id="KW-0472">Membrane</keyword>
<feature type="transmembrane region" description="Helical" evidence="1">
    <location>
        <begin position="335"/>
        <end position="354"/>
    </location>
</feature>
<feature type="transmembrane region" description="Helical" evidence="1">
    <location>
        <begin position="386"/>
        <end position="407"/>
    </location>
</feature>
<feature type="transmembrane region" description="Helical" evidence="1">
    <location>
        <begin position="419"/>
        <end position="440"/>
    </location>
</feature>
<feature type="transmembrane region" description="Helical" evidence="1">
    <location>
        <begin position="93"/>
        <end position="115"/>
    </location>
</feature>
<feature type="transmembrane region" description="Helical" evidence="1">
    <location>
        <begin position="532"/>
        <end position="552"/>
    </location>
</feature>
<feature type="transmembrane region" description="Helical" evidence="1">
    <location>
        <begin position="249"/>
        <end position="268"/>
    </location>
</feature>
<keyword evidence="1" id="KW-1133">Transmembrane helix</keyword>
<evidence type="ECO:0008006" key="3">
    <source>
        <dbReference type="Google" id="ProtNLM"/>
    </source>
</evidence>
<feature type="transmembrane region" description="Helical" evidence="1">
    <location>
        <begin position="176"/>
        <end position="196"/>
    </location>
</feature>